<proteinExistence type="predicted"/>
<sequence length="232" mass="26759">MENRTYLPVDGEIQTEENIGKYGESVAAYESVLAGEAWPDNFWAATNLNRRIKEILTYLLRDKLKINEYETAKGVLSAGFIEEYGLSKLVEKAGRPSEMMEGEFTYLLWYVFPEKQPSQKELTIKVYDEVLNGQRKAFPRGYFVRGSDVEYKAQVCFRHLCEDILKLDREGICRTFCNSGGIKILQKYKLKIVLDIVYESLFHLLSAAYPDCATELESYFHDKRLRSVKGGK</sequence>
<feature type="domain" description="DUF4046" evidence="1">
    <location>
        <begin position="27"/>
        <end position="114"/>
    </location>
</feature>
<dbReference type="InterPro" id="IPR025119">
    <property type="entry name" value="DUF4046"/>
</dbReference>
<comment type="caution">
    <text evidence="2">The sequence shown here is derived from an EMBL/GenBank/DDBJ whole genome shotgun (WGS) entry which is preliminary data.</text>
</comment>
<protein>
    <submittedName>
        <fullName evidence="2">DUF4046 domain-containing protein</fullName>
    </submittedName>
</protein>
<gene>
    <name evidence="2" type="ORF">IAB44_08965</name>
</gene>
<reference evidence="2" key="2">
    <citation type="journal article" date="2021" name="PeerJ">
        <title>Extensive microbial diversity within the chicken gut microbiome revealed by metagenomics and culture.</title>
        <authorList>
            <person name="Gilroy R."/>
            <person name="Ravi A."/>
            <person name="Getino M."/>
            <person name="Pursley I."/>
            <person name="Horton D.L."/>
            <person name="Alikhan N.F."/>
            <person name="Baker D."/>
            <person name="Gharbi K."/>
            <person name="Hall N."/>
            <person name="Watson M."/>
            <person name="Adriaenssens E.M."/>
            <person name="Foster-Nyarko E."/>
            <person name="Jarju S."/>
            <person name="Secka A."/>
            <person name="Antonio M."/>
            <person name="Oren A."/>
            <person name="Chaudhuri R.R."/>
            <person name="La Ragione R."/>
            <person name="Hildebrand F."/>
            <person name="Pallen M.J."/>
        </authorList>
    </citation>
    <scope>NUCLEOTIDE SEQUENCE</scope>
    <source>
        <strain evidence="2">CHK190-19873</strain>
    </source>
</reference>
<evidence type="ECO:0000259" key="1">
    <source>
        <dbReference type="Pfam" id="PF13255"/>
    </source>
</evidence>
<accession>A0A9D1ET90</accession>
<dbReference type="Proteomes" id="UP000823935">
    <property type="component" value="Unassembled WGS sequence"/>
</dbReference>
<feature type="domain" description="DUF4046" evidence="1">
    <location>
        <begin position="124"/>
        <end position="212"/>
    </location>
</feature>
<organism evidence="2 3">
    <name type="scientific">Candidatus Limivivens intestinipullorum</name>
    <dbReference type="NCBI Taxonomy" id="2840858"/>
    <lineage>
        <taxon>Bacteria</taxon>
        <taxon>Bacillati</taxon>
        <taxon>Bacillota</taxon>
        <taxon>Clostridia</taxon>
        <taxon>Lachnospirales</taxon>
        <taxon>Lachnospiraceae</taxon>
        <taxon>Lachnospiraceae incertae sedis</taxon>
        <taxon>Candidatus Limivivens</taxon>
    </lineage>
</organism>
<dbReference type="AlphaFoldDB" id="A0A9D1ET90"/>
<dbReference type="EMBL" id="DVIQ01000049">
    <property type="protein sequence ID" value="HIS31657.1"/>
    <property type="molecule type" value="Genomic_DNA"/>
</dbReference>
<dbReference type="Pfam" id="PF13255">
    <property type="entry name" value="DUF4046"/>
    <property type="match status" value="2"/>
</dbReference>
<reference evidence="2" key="1">
    <citation type="submission" date="2020-10" db="EMBL/GenBank/DDBJ databases">
        <authorList>
            <person name="Gilroy R."/>
        </authorList>
    </citation>
    <scope>NUCLEOTIDE SEQUENCE</scope>
    <source>
        <strain evidence="2">CHK190-19873</strain>
    </source>
</reference>
<name>A0A9D1ET90_9FIRM</name>
<evidence type="ECO:0000313" key="3">
    <source>
        <dbReference type="Proteomes" id="UP000823935"/>
    </source>
</evidence>
<evidence type="ECO:0000313" key="2">
    <source>
        <dbReference type="EMBL" id="HIS31657.1"/>
    </source>
</evidence>